<dbReference type="Pfam" id="PF01966">
    <property type="entry name" value="HD"/>
    <property type="match status" value="1"/>
</dbReference>
<evidence type="ECO:0000256" key="4">
    <source>
        <dbReference type="ARBA" id="ARBA00022695"/>
    </source>
</evidence>
<dbReference type="OrthoDB" id="9805698at2"/>
<dbReference type="InterPro" id="IPR006675">
    <property type="entry name" value="HDIG_dom"/>
</dbReference>
<gene>
    <name evidence="13 15" type="primary">cca</name>
    <name evidence="15" type="ORF">AXE65_04035</name>
</gene>
<dbReference type="FunFam" id="1.10.3090.10:FF:000001">
    <property type="entry name" value="Multifunctional CCA protein"/>
    <property type="match status" value="1"/>
</dbReference>
<dbReference type="Proteomes" id="UP000072660">
    <property type="component" value="Unassembled WGS sequence"/>
</dbReference>
<feature type="binding site" evidence="13">
    <location>
        <position position="8"/>
    </location>
    <ligand>
        <name>CTP</name>
        <dbReference type="ChEBI" id="CHEBI:37563"/>
    </ligand>
</feature>
<dbReference type="GO" id="GO:0000049">
    <property type="term" value="F:tRNA binding"/>
    <property type="evidence" value="ECO:0007669"/>
    <property type="project" value="UniProtKB-UniRule"/>
</dbReference>
<feature type="domain" description="HD" evidence="14">
    <location>
        <begin position="228"/>
        <end position="329"/>
    </location>
</feature>
<keyword evidence="12 13" id="KW-0511">Multifunctional enzyme</keyword>
<comment type="catalytic activity">
    <reaction evidence="13">
        <text>a tRNA with a 3' CCA end + 2 CTP + ATP = a tRNA with a 3' CCACCA end + 3 diphosphate</text>
        <dbReference type="Rhea" id="RHEA:76235"/>
        <dbReference type="Rhea" id="RHEA-COMP:10468"/>
        <dbReference type="Rhea" id="RHEA-COMP:18655"/>
        <dbReference type="ChEBI" id="CHEBI:30616"/>
        <dbReference type="ChEBI" id="CHEBI:33019"/>
        <dbReference type="ChEBI" id="CHEBI:37563"/>
        <dbReference type="ChEBI" id="CHEBI:83071"/>
        <dbReference type="ChEBI" id="CHEBI:195187"/>
    </reaction>
</comment>
<reference evidence="15 16" key="1">
    <citation type="submission" date="2016-02" db="EMBL/GenBank/DDBJ databases">
        <authorList>
            <person name="Wen L."/>
            <person name="He K."/>
            <person name="Yang H."/>
        </authorList>
    </citation>
    <scope>NUCLEOTIDE SEQUENCE [LARGE SCALE GENOMIC DNA]</scope>
    <source>
        <strain evidence="15 16">CV58</strain>
    </source>
</reference>
<keyword evidence="11 13" id="KW-0694">RNA-binding</keyword>
<dbReference type="PROSITE" id="PS51831">
    <property type="entry name" value="HD"/>
    <property type="match status" value="1"/>
</dbReference>
<dbReference type="SUPFAM" id="SSF81301">
    <property type="entry name" value="Nucleotidyltransferase"/>
    <property type="match status" value="1"/>
</dbReference>
<keyword evidence="16" id="KW-1185">Reference proteome</keyword>
<dbReference type="NCBIfam" id="NF008137">
    <property type="entry name" value="PRK10885.1"/>
    <property type="match status" value="1"/>
</dbReference>
<keyword evidence="6 13" id="KW-0547">Nucleotide-binding</keyword>
<dbReference type="CDD" id="cd00077">
    <property type="entry name" value="HDc"/>
    <property type="match status" value="1"/>
</dbReference>
<comment type="cofactor">
    <cofactor evidence="13">
        <name>Ni(2+)</name>
        <dbReference type="ChEBI" id="CHEBI:49786"/>
    </cofactor>
    <text evidence="13">Nickel for phosphatase activity.</text>
</comment>
<evidence type="ECO:0000256" key="9">
    <source>
        <dbReference type="ARBA" id="ARBA00022840"/>
    </source>
</evidence>
<dbReference type="EC" id="3.1.3.-" evidence="13"/>
<sequence>MQIYQVGGAVRDRLLGRPQTDRDWVVVGATAKQMQDLGFRAVGADFPVFLHPETGEEYALARTERKTGKGYGGFSFHASPEVTLEEDLKRRDLTINALAEDPRGRIIDPWGGQRDLAARVLRHVSPAFAEDPLRVLRVARFAARYAPLGFTVADETLALMQTLSQSGELEYLSAERLWKEISRALMEPCPQVFIRLLRKCGALARLLPEVNALFGVPQPPQHHPEVDTGEHVLAVLRQCAKHNQPLSVRWCCLLHDLGKAATPKEQWPKHHEHEQLGLKLVAAVNQRLKVPRDLAELSLLTCEYHSHAHRALELQPKTLWKLLQKFDLLRRPQRFADFIAACEMDARGRSGFEECAYPQAHYLRGAASAVQAVSVKPLLERGFSGEQLGRELNSARLYALKHYQQEQAAKP</sequence>
<feature type="binding site" evidence="13">
    <location>
        <position position="11"/>
    </location>
    <ligand>
        <name>CTP</name>
        <dbReference type="ChEBI" id="CHEBI:37563"/>
    </ligand>
</feature>
<dbReference type="InterPro" id="IPR002646">
    <property type="entry name" value="PolA_pol_head_dom"/>
</dbReference>
<feature type="binding site" evidence="13">
    <location>
        <position position="21"/>
    </location>
    <ligand>
        <name>Mg(2+)</name>
        <dbReference type="ChEBI" id="CHEBI:18420"/>
    </ligand>
</feature>
<dbReference type="SUPFAM" id="SSF81891">
    <property type="entry name" value="Poly A polymerase C-terminal region-like"/>
    <property type="match status" value="1"/>
</dbReference>
<dbReference type="Pfam" id="PF01743">
    <property type="entry name" value="PolyA_pol"/>
    <property type="match status" value="1"/>
</dbReference>
<dbReference type="GO" id="GO:0005524">
    <property type="term" value="F:ATP binding"/>
    <property type="evidence" value="ECO:0007669"/>
    <property type="project" value="UniProtKB-UniRule"/>
</dbReference>
<dbReference type="PIRSF" id="PIRSF000813">
    <property type="entry name" value="CCA_bact"/>
    <property type="match status" value="1"/>
</dbReference>
<dbReference type="AlphaFoldDB" id="A0A139SRE5"/>
<comment type="function">
    <text evidence="13">Catalyzes the addition and repair of the essential 3'-terminal CCA sequence in tRNAs without using a nucleic acid template. Adds these three nucleotides in the order of C, C, and A to the tRNA nucleotide-73, using CTP and ATP as substrates and producing inorganic pyrophosphate. tRNA 3'-terminal CCA addition is required both for tRNA processing and repair. Also involved in tRNA surveillance by mediating tandem CCA addition to generate a CCACCA at the 3' terminus of unstable tRNAs. While stable tRNAs receive only 3'-terminal CCA, unstable tRNAs are marked with CCACCA and rapidly degraded.</text>
</comment>
<dbReference type="PANTHER" id="PTHR47545:SF1">
    <property type="entry name" value="MULTIFUNCTIONAL CCA PROTEIN"/>
    <property type="match status" value="1"/>
</dbReference>
<keyword evidence="1 13" id="KW-0533">Nickel</keyword>
<dbReference type="GO" id="GO:0160016">
    <property type="term" value="F:CCACCA tRNA nucleotidyltransferase activity"/>
    <property type="evidence" value="ECO:0007669"/>
    <property type="project" value="RHEA"/>
</dbReference>
<keyword evidence="5 13" id="KW-0479">Metal-binding</keyword>
<protein>
    <recommendedName>
        <fullName evidence="13">Multifunctional CCA protein</fullName>
    </recommendedName>
    <domain>
        <recommendedName>
            <fullName evidence="13">CCA-adding enzyme</fullName>
            <ecNumber evidence="13">2.7.7.72</ecNumber>
        </recommendedName>
        <alternativeName>
            <fullName evidence="13">CCA tRNA nucleotidyltransferase</fullName>
        </alternativeName>
        <alternativeName>
            <fullName evidence="13">tRNA CCA-pyrophosphorylase</fullName>
        </alternativeName>
        <alternativeName>
            <fullName evidence="13">tRNA adenylyl-/cytidylyl-transferase</fullName>
        </alternativeName>
        <alternativeName>
            <fullName evidence="13">tRNA nucleotidyltransferase</fullName>
        </alternativeName>
        <alternativeName>
            <fullName evidence="13">tRNA-NT</fullName>
        </alternativeName>
    </domain>
    <domain>
        <recommendedName>
            <fullName evidence="13">2'-nucleotidase</fullName>
            <ecNumber evidence="13">3.1.3.-</ecNumber>
        </recommendedName>
    </domain>
    <domain>
        <recommendedName>
            <fullName evidence="13">2',3'-cyclic phosphodiesterase</fullName>
            <ecNumber evidence="13">3.1.4.-</ecNumber>
        </recommendedName>
    </domain>
    <domain>
        <recommendedName>
            <fullName evidence="13">Phosphatase</fullName>
        </recommendedName>
    </domain>
</protein>
<evidence type="ECO:0000256" key="13">
    <source>
        <dbReference type="HAMAP-Rule" id="MF_01261"/>
    </source>
</evidence>
<dbReference type="EC" id="2.7.7.72" evidence="13"/>
<dbReference type="InterPro" id="IPR003607">
    <property type="entry name" value="HD/PDEase_dom"/>
</dbReference>
<feature type="binding site" evidence="13">
    <location>
        <position position="137"/>
    </location>
    <ligand>
        <name>CTP</name>
        <dbReference type="ChEBI" id="CHEBI:37563"/>
    </ligand>
</feature>
<feature type="binding site" evidence="13">
    <location>
        <position position="8"/>
    </location>
    <ligand>
        <name>ATP</name>
        <dbReference type="ChEBI" id="CHEBI:30616"/>
    </ligand>
</feature>
<comment type="similarity">
    <text evidence="13">Belongs to the tRNA nucleotidyltransferase/poly(A) polymerase family. Bacterial CCA-adding enzyme type 1 subfamily.</text>
</comment>
<dbReference type="HAMAP" id="MF_01262">
    <property type="entry name" value="CCA_bact_type2"/>
    <property type="match status" value="1"/>
</dbReference>
<dbReference type="GO" id="GO:0004112">
    <property type="term" value="F:cyclic-nucleotide phosphodiesterase activity"/>
    <property type="evidence" value="ECO:0007669"/>
    <property type="project" value="UniProtKB-UniRule"/>
</dbReference>
<feature type="binding site" evidence="13">
    <location>
        <position position="91"/>
    </location>
    <ligand>
        <name>CTP</name>
        <dbReference type="ChEBI" id="CHEBI:37563"/>
    </ligand>
</feature>
<evidence type="ECO:0000313" key="16">
    <source>
        <dbReference type="Proteomes" id="UP000072660"/>
    </source>
</evidence>
<feature type="binding site" evidence="13">
    <location>
        <position position="140"/>
    </location>
    <ligand>
        <name>CTP</name>
        <dbReference type="ChEBI" id="CHEBI:37563"/>
    </ligand>
</feature>
<dbReference type="GO" id="GO:0004810">
    <property type="term" value="F:CCA tRNA nucleotidyltransferase activity"/>
    <property type="evidence" value="ECO:0007669"/>
    <property type="project" value="UniProtKB-UniRule"/>
</dbReference>
<evidence type="ECO:0000256" key="2">
    <source>
        <dbReference type="ARBA" id="ARBA00022679"/>
    </source>
</evidence>
<keyword evidence="8 13" id="KW-0378">Hydrolase</keyword>
<dbReference type="GO" id="GO:0001680">
    <property type="term" value="P:tRNA 3'-terminal CCA addition"/>
    <property type="evidence" value="ECO:0007669"/>
    <property type="project" value="UniProtKB-UniRule"/>
</dbReference>
<evidence type="ECO:0000256" key="1">
    <source>
        <dbReference type="ARBA" id="ARBA00022596"/>
    </source>
</evidence>
<keyword evidence="9 13" id="KW-0067">ATP-binding</keyword>
<keyword evidence="3 13" id="KW-0819">tRNA processing</keyword>
<feature type="binding site" evidence="13">
    <location>
        <position position="11"/>
    </location>
    <ligand>
        <name>ATP</name>
        <dbReference type="ChEBI" id="CHEBI:30616"/>
    </ligand>
</feature>
<dbReference type="NCBIfam" id="TIGR00277">
    <property type="entry name" value="HDIG"/>
    <property type="match status" value="1"/>
</dbReference>
<dbReference type="InterPro" id="IPR043519">
    <property type="entry name" value="NT_sf"/>
</dbReference>
<dbReference type="Gene3D" id="3.30.460.10">
    <property type="entry name" value="Beta Polymerase, domain 2"/>
    <property type="match status" value="1"/>
</dbReference>
<comment type="domain">
    <text evidence="13">Comprises two domains: an N-terminal domain containing the nucleotidyltransferase activity and a C-terminal HD domain associated with both phosphodiesterase and phosphatase activities.</text>
</comment>
<proteinExistence type="inferred from homology"/>
<dbReference type="InterPro" id="IPR032828">
    <property type="entry name" value="PolyA_RNA-bd"/>
</dbReference>
<evidence type="ECO:0000256" key="10">
    <source>
        <dbReference type="ARBA" id="ARBA00022842"/>
    </source>
</evidence>
<dbReference type="InterPro" id="IPR050124">
    <property type="entry name" value="tRNA_CCA-adding_enzyme"/>
</dbReference>
<evidence type="ECO:0000259" key="14">
    <source>
        <dbReference type="PROSITE" id="PS51831"/>
    </source>
</evidence>
<dbReference type="InterPro" id="IPR006674">
    <property type="entry name" value="HD_domain"/>
</dbReference>
<organism evidence="15 16">
    <name type="scientific">Ventosimonas gracilis</name>
    <dbReference type="NCBI Taxonomy" id="1680762"/>
    <lineage>
        <taxon>Bacteria</taxon>
        <taxon>Pseudomonadati</taxon>
        <taxon>Pseudomonadota</taxon>
        <taxon>Gammaproteobacteria</taxon>
        <taxon>Pseudomonadales</taxon>
        <taxon>Ventosimonadaceae</taxon>
        <taxon>Ventosimonas</taxon>
    </lineage>
</organism>
<evidence type="ECO:0000256" key="3">
    <source>
        <dbReference type="ARBA" id="ARBA00022694"/>
    </source>
</evidence>
<dbReference type="Pfam" id="PF12627">
    <property type="entry name" value="PolyA_pol_RNAbd"/>
    <property type="match status" value="1"/>
</dbReference>
<dbReference type="EMBL" id="LSZO01000172">
    <property type="protein sequence ID" value="KXU37050.1"/>
    <property type="molecule type" value="Genomic_DNA"/>
</dbReference>
<dbReference type="HAMAP" id="MF_01261">
    <property type="entry name" value="CCA_bact_type1"/>
    <property type="match status" value="1"/>
</dbReference>
<dbReference type="CDD" id="cd05398">
    <property type="entry name" value="NT_ClassII-CCAase"/>
    <property type="match status" value="1"/>
</dbReference>
<comment type="caution">
    <text evidence="15">The sequence shown here is derived from an EMBL/GenBank/DDBJ whole genome shotgun (WGS) entry which is preliminary data.</text>
</comment>
<keyword evidence="4 13" id="KW-0548">Nucleotidyltransferase</keyword>
<feature type="binding site" evidence="13">
    <location>
        <position position="140"/>
    </location>
    <ligand>
        <name>ATP</name>
        <dbReference type="ChEBI" id="CHEBI:30616"/>
    </ligand>
</feature>
<dbReference type="GO" id="GO:0016791">
    <property type="term" value="F:phosphatase activity"/>
    <property type="evidence" value="ECO:0007669"/>
    <property type="project" value="UniProtKB-UniRule"/>
</dbReference>
<evidence type="ECO:0000256" key="11">
    <source>
        <dbReference type="ARBA" id="ARBA00022884"/>
    </source>
</evidence>
<accession>A0A139SRE5</accession>
<dbReference type="Gene3D" id="1.10.3090.10">
    <property type="entry name" value="cca-adding enzyme, domain 2"/>
    <property type="match status" value="1"/>
</dbReference>
<name>A0A139SRE5_9GAMM</name>
<keyword evidence="10 13" id="KW-0460">Magnesium</keyword>
<evidence type="ECO:0000256" key="5">
    <source>
        <dbReference type="ARBA" id="ARBA00022723"/>
    </source>
</evidence>
<evidence type="ECO:0000256" key="8">
    <source>
        <dbReference type="ARBA" id="ARBA00022801"/>
    </source>
</evidence>
<dbReference type="GO" id="GO:0000287">
    <property type="term" value="F:magnesium ion binding"/>
    <property type="evidence" value="ECO:0007669"/>
    <property type="project" value="UniProtKB-UniRule"/>
</dbReference>
<dbReference type="GO" id="GO:0042245">
    <property type="term" value="P:RNA repair"/>
    <property type="evidence" value="ECO:0007669"/>
    <property type="project" value="UniProtKB-KW"/>
</dbReference>
<feature type="binding site" evidence="13">
    <location>
        <position position="137"/>
    </location>
    <ligand>
        <name>ATP</name>
        <dbReference type="ChEBI" id="CHEBI:30616"/>
    </ligand>
</feature>
<feature type="binding site" evidence="13">
    <location>
        <position position="91"/>
    </location>
    <ligand>
        <name>ATP</name>
        <dbReference type="ChEBI" id="CHEBI:30616"/>
    </ligand>
</feature>
<dbReference type="InterPro" id="IPR012006">
    <property type="entry name" value="CCA_bact"/>
</dbReference>
<feature type="binding site" evidence="13">
    <location>
        <position position="23"/>
    </location>
    <ligand>
        <name>Mg(2+)</name>
        <dbReference type="ChEBI" id="CHEBI:18420"/>
    </ligand>
</feature>
<evidence type="ECO:0000313" key="15">
    <source>
        <dbReference type="EMBL" id="KXU37050.1"/>
    </source>
</evidence>
<keyword evidence="2 13" id="KW-0808">Transferase</keyword>
<comment type="miscellaneous">
    <text evidence="13">A single active site specifically recognizes both ATP and CTP and is responsible for their addition.</text>
</comment>
<comment type="catalytic activity">
    <reaction evidence="13">
        <text>a tRNA precursor + 2 CTP + ATP = a tRNA with a 3' CCA end + 3 diphosphate</text>
        <dbReference type="Rhea" id="RHEA:14433"/>
        <dbReference type="Rhea" id="RHEA-COMP:10465"/>
        <dbReference type="Rhea" id="RHEA-COMP:10468"/>
        <dbReference type="ChEBI" id="CHEBI:30616"/>
        <dbReference type="ChEBI" id="CHEBI:33019"/>
        <dbReference type="ChEBI" id="CHEBI:37563"/>
        <dbReference type="ChEBI" id="CHEBI:74896"/>
        <dbReference type="ChEBI" id="CHEBI:83071"/>
        <dbReference type="EC" id="2.7.7.72"/>
    </reaction>
</comment>
<comment type="cofactor">
    <cofactor evidence="13">
        <name>Mg(2+)</name>
        <dbReference type="ChEBI" id="CHEBI:18420"/>
    </cofactor>
    <text evidence="13">Magnesium is required for nucleotidyltransferase activity.</text>
</comment>
<dbReference type="EC" id="3.1.4.-" evidence="13"/>
<keyword evidence="7 13" id="KW-0692">RNA repair</keyword>
<evidence type="ECO:0000256" key="7">
    <source>
        <dbReference type="ARBA" id="ARBA00022800"/>
    </source>
</evidence>
<comment type="subunit">
    <text evidence="13">Monomer. Can also form homodimers and oligomers.</text>
</comment>
<dbReference type="RefSeq" id="WP_068391159.1">
    <property type="nucleotide sequence ID" value="NZ_LSZO01000172.1"/>
</dbReference>
<evidence type="ECO:0000256" key="12">
    <source>
        <dbReference type="ARBA" id="ARBA00023268"/>
    </source>
</evidence>
<evidence type="ECO:0000256" key="6">
    <source>
        <dbReference type="ARBA" id="ARBA00022741"/>
    </source>
</evidence>
<dbReference type="PANTHER" id="PTHR47545">
    <property type="entry name" value="MULTIFUNCTIONAL CCA PROTEIN"/>
    <property type="match status" value="1"/>
</dbReference>